<dbReference type="EMBL" id="CM042049">
    <property type="protein sequence ID" value="KAI3746056.1"/>
    <property type="molecule type" value="Genomic_DNA"/>
</dbReference>
<proteinExistence type="predicted"/>
<evidence type="ECO:0000313" key="2">
    <source>
        <dbReference type="Proteomes" id="UP001055879"/>
    </source>
</evidence>
<gene>
    <name evidence="1" type="ORF">L6452_08475</name>
</gene>
<protein>
    <submittedName>
        <fullName evidence="1">Uncharacterized protein</fullName>
    </submittedName>
</protein>
<dbReference type="Proteomes" id="UP001055879">
    <property type="component" value="Linkage Group LG03"/>
</dbReference>
<comment type="caution">
    <text evidence="1">The sequence shown here is derived from an EMBL/GenBank/DDBJ whole genome shotgun (WGS) entry which is preliminary data.</text>
</comment>
<organism evidence="1 2">
    <name type="scientific">Arctium lappa</name>
    <name type="common">Greater burdock</name>
    <name type="synonym">Lappa major</name>
    <dbReference type="NCBI Taxonomy" id="4217"/>
    <lineage>
        <taxon>Eukaryota</taxon>
        <taxon>Viridiplantae</taxon>
        <taxon>Streptophyta</taxon>
        <taxon>Embryophyta</taxon>
        <taxon>Tracheophyta</taxon>
        <taxon>Spermatophyta</taxon>
        <taxon>Magnoliopsida</taxon>
        <taxon>eudicotyledons</taxon>
        <taxon>Gunneridae</taxon>
        <taxon>Pentapetalae</taxon>
        <taxon>asterids</taxon>
        <taxon>campanulids</taxon>
        <taxon>Asterales</taxon>
        <taxon>Asteraceae</taxon>
        <taxon>Carduoideae</taxon>
        <taxon>Cardueae</taxon>
        <taxon>Arctiinae</taxon>
        <taxon>Arctium</taxon>
    </lineage>
</organism>
<name>A0ACB9DHT9_ARCLA</name>
<reference evidence="1 2" key="2">
    <citation type="journal article" date="2022" name="Mol. Ecol. Resour.">
        <title>The genomes of chicory, endive, great burdock and yacon provide insights into Asteraceae paleo-polyploidization history and plant inulin production.</title>
        <authorList>
            <person name="Fan W."/>
            <person name="Wang S."/>
            <person name="Wang H."/>
            <person name="Wang A."/>
            <person name="Jiang F."/>
            <person name="Liu H."/>
            <person name="Zhao H."/>
            <person name="Xu D."/>
            <person name="Zhang Y."/>
        </authorList>
    </citation>
    <scope>NUCLEOTIDE SEQUENCE [LARGE SCALE GENOMIC DNA]</scope>
    <source>
        <strain evidence="2">cv. Niubang</strain>
    </source>
</reference>
<keyword evidence="2" id="KW-1185">Reference proteome</keyword>
<evidence type="ECO:0000313" key="1">
    <source>
        <dbReference type="EMBL" id="KAI3746056.1"/>
    </source>
</evidence>
<reference evidence="2" key="1">
    <citation type="journal article" date="2022" name="Mol. Ecol. Resour.">
        <title>The genomes of chicory, endive, great burdock and yacon provide insights into Asteraceae palaeo-polyploidization history and plant inulin production.</title>
        <authorList>
            <person name="Fan W."/>
            <person name="Wang S."/>
            <person name="Wang H."/>
            <person name="Wang A."/>
            <person name="Jiang F."/>
            <person name="Liu H."/>
            <person name="Zhao H."/>
            <person name="Xu D."/>
            <person name="Zhang Y."/>
        </authorList>
    </citation>
    <scope>NUCLEOTIDE SEQUENCE [LARGE SCALE GENOMIC DNA]</scope>
    <source>
        <strain evidence="2">cv. Niubang</strain>
    </source>
</reference>
<sequence length="88" mass="9593">MVTSQATIKGVVEPEEAACDKITKKIKRSAKVLSHLPAATSSLTGGLAGRVREEEYSKLKSEHDSTVLEKCQLETEKRTVYDVSSGQQ</sequence>
<accession>A0ACB9DHT9</accession>